<evidence type="ECO:0000313" key="3">
    <source>
        <dbReference type="EnsemblPlants" id="Kaladp0076s0362.1.v1.1"/>
    </source>
</evidence>
<evidence type="ECO:0000313" key="4">
    <source>
        <dbReference type="Proteomes" id="UP000594263"/>
    </source>
</evidence>
<dbReference type="PANTHER" id="PTHR46691:SF6">
    <property type="entry name" value="HIGH MOBILITY GROUP B PROTEIN 10-RELATED"/>
    <property type="match status" value="1"/>
</dbReference>
<feature type="compositionally biased region" description="Pro residues" evidence="1">
    <location>
        <begin position="1"/>
        <end position="13"/>
    </location>
</feature>
<dbReference type="Gene3D" id="1.10.150.60">
    <property type="entry name" value="ARID DNA-binding domain"/>
    <property type="match status" value="1"/>
</dbReference>
<feature type="region of interest" description="Disordered" evidence="1">
    <location>
        <begin position="217"/>
        <end position="251"/>
    </location>
</feature>
<feature type="compositionally biased region" description="Polar residues" evidence="1">
    <location>
        <begin position="271"/>
        <end position="281"/>
    </location>
</feature>
<accession>A0A7N0UN21</accession>
<dbReference type="InterPro" id="IPR045303">
    <property type="entry name" value="ARID_HMGB9-like"/>
</dbReference>
<protein>
    <recommendedName>
        <fullName evidence="2">ARID domain-containing protein</fullName>
    </recommendedName>
</protein>
<feature type="compositionally biased region" description="Low complexity" evidence="1">
    <location>
        <begin position="159"/>
        <end position="168"/>
    </location>
</feature>
<evidence type="ECO:0000256" key="1">
    <source>
        <dbReference type="SAM" id="MobiDB-lite"/>
    </source>
</evidence>
<name>A0A7N0UN21_KALFE</name>
<dbReference type="InterPro" id="IPR001606">
    <property type="entry name" value="ARID_dom"/>
</dbReference>
<evidence type="ECO:0000259" key="2">
    <source>
        <dbReference type="PROSITE" id="PS51011"/>
    </source>
</evidence>
<dbReference type="SMART" id="SM00501">
    <property type="entry name" value="BRIGHT"/>
    <property type="match status" value="1"/>
</dbReference>
<dbReference type="SMART" id="SM01014">
    <property type="entry name" value="ARID"/>
    <property type="match status" value="1"/>
</dbReference>
<dbReference type="Proteomes" id="UP000594263">
    <property type="component" value="Unplaced"/>
</dbReference>
<dbReference type="GO" id="GO:0003677">
    <property type="term" value="F:DNA binding"/>
    <property type="evidence" value="ECO:0007669"/>
    <property type="project" value="InterPro"/>
</dbReference>
<dbReference type="Gramene" id="Kaladp0076s0362.1.v1.1">
    <property type="protein sequence ID" value="Kaladp0076s0362.1.v1.1"/>
    <property type="gene ID" value="Kaladp0076s0362.v1.1"/>
</dbReference>
<dbReference type="Pfam" id="PF01388">
    <property type="entry name" value="ARID"/>
    <property type="match status" value="1"/>
</dbReference>
<reference evidence="3" key="1">
    <citation type="submission" date="2021-01" db="UniProtKB">
        <authorList>
            <consortium name="EnsemblPlants"/>
        </authorList>
    </citation>
    <scope>IDENTIFICATION</scope>
</reference>
<proteinExistence type="predicted"/>
<dbReference type="SUPFAM" id="SSF46774">
    <property type="entry name" value="ARID-like"/>
    <property type="match status" value="1"/>
</dbReference>
<dbReference type="InterPro" id="IPR036431">
    <property type="entry name" value="ARID_dom_sf"/>
</dbReference>
<feature type="region of interest" description="Disordered" evidence="1">
    <location>
        <begin position="151"/>
        <end position="177"/>
    </location>
</feature>
<feature type="region of interest" description="Disordered" evidence="1">
    <location>
        <begin position="1"/>
        <end position="42"/>
    </location>
</feature>
<feature type="region of interest" description="Disordered" evidence="1">
    <location>
        <begin position="265"/>
        <end position="288"/>
    </location>
</feature>
<keyword evidence="4" id="KW-1185">Reference proteome</keyword>
<feature type="compositionally biased region" description="Basic and acidic residues" evidence="1">
    <location>
        <begin position="226"/>
        <end position="240"/>
    </location>
</feature>
<dbReference type="EnsemblPlants" id="Kaladp0076s0362.1.v1.1">
    <property type="protein sequence ID" value="Kaladp0076s0362.1.v1.1"/>
    <property type="gene ID" value="Kaladp0076s0362.v1.1"/>
</dbReference>
<organism evidence="3 4">
    <name type="scientific">Kalanchoe fedtschenkoi</name>
    <name type="common">Lavender scallops</name>
    <name type="synonym">South American air plant</name>
    <dbReference type="NCBI Taxonomy" id="63787"/>
    <lineage>
        <taxon>Eukaryota</taxon>
        <taxon>Viridiplantae</taxon>
        <taxon>Streptophyta</taxon>
        <taxon>Embryophyta</taxon>
        <taxon>Tracheophyta</taxon>
        <taxon>Spermatophyta</taxon>
        <taxon>Magnoliopsida</taxon>
        <taxon>eudicotyledons</taxon>
        <taxon>Gunneridae</taxon>
        <taxon>Pentapetalae</taxon>
        <taxon>Saxifragales</taxon>
        <taxon>Crassulaceae</taxon>
        <taxon>Kalanchoe</taxon>
    </lineage>
</organism>
<dbReference type="AlphaFoldDB" id="A0A7N0UN21"/>
<dbReference type="PANTHER" id="PTHR46691">
    <property type="entry name" value="HIGH MOBILITY GROUP B PROTEIN 9"/>
    <property type="match status" value="1"/>
</dbReference>
<dbReference type="CDD" id="cd16872">
    <property type="entry name" value="ARID_HMGB9-like"/>
    <property type="match status" value="1"/>
</dbReference>
<sequence>MSSSSPPPPPPPSSSSNHDNPLLPLTTADSGGGGGEKNHSFTPTEALYHDAVRSADVFWKLLHQLHASLGNRIRVPKIGGKTLDLHLLFVEVTSRGGFEKVVSDRRWKEVIAAFNFPSTITSASFVIRKYYVSLLYQFEEAYYFGKQVLQPQPQPQPQPQISESAQPASPEPQQGSSVIGVIDGKFDSGYLVSVKIGGEVLKGVLYHIPQAPQISETSNASAITPEKTKKSQKSSRDSSRNKKSRKSYSLSFSEDYARVQPVCYEQEEKVTTNNKASSRSKLTGVERQAYLEEEVNGDAAC</sequence>
<dbReference type="PROSITE" id="PS51011">
    <property type="entry name" value="ARID"/>
    <property type="match status" value="1"/>
</dbReference>
<dbReference type="OMA" id="SIGTKFM"/>
<feature type="domain" description="ARID" evidence="2">
    <location>
        <begin position="52"/>
        <end position="143"/>
    </location>
</feature>